<dbReference type="Pfam" id="PF24394">
    <property type="entry name" value="TMEM62_C"/>
    <property type="match status" value="1"/>
</dbReference>
<dbReference type="InterPro" id="IPR056230">
    <property type="entry name" value="TMEM62_C"/>
</dbReference>
<dbReference type="Gene3D" id="3.60.21.10">
    <property type="match status" value="1"/>
</dbReference>
<sequence length="669" mass="76858">MRITTITLGVFMSMVLLAIFFAHVVNLLSTSGAPQESNKSSFINVTDSPDHILWFLQISDIHLSNFKDHNRITEFREFCDLTVGAIQPSVVLASGDLTDAKTKDAIGSQQHETEWKYYRDILKETRMKDRTLWLDIRGNHDNFNVAELSSKHNYFTNYSMQGKVHPRSYMYQVKKANAVYTFIGIDACLEPGPKRPFNFIGLLDDVEINEINALIDKTEASPNNYTIYFGHFPTSCIVSTSDDNVRDILGRHKQGLVYVCGHLHKLGGLVPQMYTLQKAGFLELELGDWMDNRVYRLLAIDHGLLSFKDINHRSWPIVLITNPKHALFMNPNRENIEVIKNSTHIRILAFSLATIDFVKVKINKEDWMHCKRVKGPLFVAPWNPQKYLHGLHYIEVYVKDAEGRVHSESQPFSLDGTELSFGILPKLALMTNASLVFKLFFFVILFLTTLPIFVIKYIHFLVSAGRLVKPKPRKSCWFNLFKKIWILSTVDRIFWPIVVYPIYLAVGPWTVGYLVEDHIGAIFAWGIIVHNSYLPGAFTYAYGFLQLLLFHLPLIFILANAVFFRFQEVTLKVGKKQSIRSRICRHLPFTVIFVIQVITAYLFWLAYGTLAFLLGPLRTWSLILAGVLYYHAMRLPEECTRKAAEIWYVPSNTSLNETNEELSPIQKSN</sequence>
<keyword evidence="1" id="KW-1133">Transmembrane helix</keyword>
<evidence type="ECO:0000259" key="2">
    <source>
        <dbReference type="Pfam" id="PF24384"/>
    </source>
</evidence>
<feature type="transmembrane region" description="Helical" evidence="1">
    <location>
        <begin position="435"/>
        <end position="458"/>
    </location>
</feature>
<dbReference type="Proteomes" id="UP001153709">
    <property type="component" value="Chromosome 7"/>
</dbReference>
<feature type="domain" description="TMEM62 Ig-like" evidence="2">
    <location>
        <begin position="314"/>
        <end position="417"/>
    </location>
</feature>
<keyword evidence="1" id="KW-0812">Transmembrane</keyword>
<dbReference type="EMBL" id="OU898282">
    <property type="protein sequence ID" value="CAG9838004.1"/>
    <property type="molecule type" value="Genomic_DNA"/>
</dbReference>
<evidence type="ECO:0000259" key="3">
    <source>
        <dbReference type="Pfam" id="PF24394"/>
    </source>
</evidence>
<feature type="transmembrane region" description="Helical" evidence="1">
    <location>
        <begin position="613"/>
        <end position="632"/>
    </location>
</feature>
<evidence type="ECO:0008006" key="6">
    <source>
        <dbReference type="Google" id="ProtNLM"/>
    </source>
</evidence>
<dbReference type="CDD" id="cd07401">
    <property type="entry name" value="MPP_TMEM62_N"/>
    <property type="match status" value="1"/>
</dbReference>
<dbReference type="PANTHER" id="PTHR14795:SF0">
    <property type="entry name" value="TRANSMEMBRANE PROTEIN 62"/>
    <property type="match status" value="1"/>
</dbReference>
<evidence type="ECO:0000256" key="1">
    <source>
        <dbReference type="SAM" id="Phobius"/>
    </source>
</evidence>
<dbReference type="InterPro" id="IPR029052">
    <property type="entry name" value="Metallo-depent_PP-like"/>
</dbReference>
<feature type="transmembrane region" description="Helical" evidence="1">
    <location>
        <begin position="587"/>
        <end position="607"/>
    </location>
</feature>
<dbReference type="SUPFAM" id="SSF56300">
    <property type="entry name" value="Metallo-dependent phosphatases"/>
    <property type="match status" value="1"/>
</dbReference>
<accession>A0A9N9T8F9</accession>
<feature type="transmembrane region" description="Helical" evidence="1">
    <location>
        <begin position="548"/>
        <end position="566"/>
    </location>
</feature>
<evidence type="ECO:0000313" key="5">
    <source>
        <dbReference type="Proteomes" id="UP001153709"/>
    </source>
</evidence>
<keyword evidence="1" id="KW-0472">Membrane</keyword>
<evidence type="ECO:0000313" key="4">
    <source>
        <dbReference type="EMBL" id="CAG9838004.1"/>
    </source>
</evidence>
<dbReference type="InterPro" id="IPR041871">
    <property type="entry name" value="MPP_TMEM62"/>
</dbReference>
<feature type="transmembrane region" description="Helical" evidence="1">
    <location>
        <begin position="6"/>
        <end position="29"/>
    </location>
</feature>
<dbReference type="PANTHER" id="PTHR14795">
    <property type="entry name" value="HELICASE RELATED"/>
    <property type="match status" value="1"/>
</dbReference>
<feature type="transmembrane region" description="Helical" evidence="1">
    <location>
        <begin position="493"/>
        <end position="515"/>
    </location>
</feature>
<reference evidence="4" key="1">
    <citation type="submission" date="2022-01" db="EMBL/GenBank/DDBJ databases">
        <authorList>
            <person name="King R."/>
        </authorList>
    </citation>
    <scope>NUCLEOTIDE SEQUENCE</scope>
</reference>
<feature type="domain" description="TMEM62 C-terminal" evidence="3">
    <location>
        <begin position="441"/>
        <end position="565"/>
    </location>
</feature>
<keyword evidence="5" id="KW-1185">Reference proteome</keyword>
<name>A0A9N9T8F9_DIABA</name>
<dbReference type="InterPro" id="IPR056229">
    <property type="entry name" value="Ig_TMM62"/>
</dbReference>
<dbReference type="AlphaFoldDB" id="A0A9N9T8F9"/>
<organism evidence="4 5">
    <name type="scientific">Diabrotica balteata</name>
    <name type="common">Banded cucumber beetle</name>
    <dbReference type="NCBI Taxonomy" id="107213"/>
    <lineage>
        <taxon>Eukaryota</taxon>
        <taxon>Metazoa</taxon>
        <taxon>Ecdysozoa</taxon>
        <taxon>Arthropoda</taxon>
        <taxon>Hexapoda</taxon>
        <taxon>Insecta</taxon>
        <taxon>Pterygota</taxon>
        <taxon>Neoptera</taxon>
        <taxon>Endopterygota</taxon>
        <taxon>Coleoptera</taxon>
        <taxon>Polyphaga</taxon>
        <taxon>Cucujiformia</taxon>
        <taxon>Chrysomeloidea</taxon>
        <taxon>Chrysomelidae</taxon>
        <taxon>Galerucinae</taxon>
        <taxon>Diabroticina</taxon>
        <taxon>Diabroticites</taxon>
        <taxon>Diabrotica</taxon>
    </lineage>
</organism>
<dbReference type="OrthoDB" id="27234at2759"/>
<proteinExistence type="predicted"/>
<dbReference type="Pfam" id="PF24384">
    <property type="entry name" value="Ig_TMM62"/>
    <property type="match status" value="1"/>
</dbReference>
<protein>
    <recommendedName>
        <fullName evidence="6">Transmembrane protein 62</fullName>
    </recommendedName>
</protein>
<gene>
    <name evidence="4" type="ORF">DIABBA_LOCUS10939</name>
</gene>